<dbReference type="InParanoid" id="A0A0R0ITL9"/>
<proteinExistence type="predicted"/>
<reference evidence="2" key="2">
    <citation type="submission" date="2018-02" db="UniProtKB">
        <authorList>
            <consortium name="EnsemblPlants"/>
        </authorList>
    </citation>
    <scope>IDENTIFICATION</scope>
    <source>
        <strain evidence="2">Williams 82</strain>
    </source>
</reference>
<dbReference type="PANTHER" id="PTHR48049">
    <property type="entry name" value="GLYCOSYLTRANSFERASE"/>
    <property type="match status" value="1"/>
</dbReference>
<protein>
    <recommendedName>
        <fullName evidence="4">UDP-glycosyltransferase</fullName>
    </recommendedName>
</protein>
<dbReference type="OMA" id="GRRRRSX"/>
<reference evidence="1 2" key="1">
    <citation type="journal article" date="2010" name="Nature">
        <title>Genome sequence of the palaeopolyploid soybean.</title>
        <authorList>
            <person name="Schmutz J."/>
            <person name="Cannon S.B."/>
            <person name="Schlueter J."/>
            <person name="Ma J."/>
            <person name="Mitros T."/>
            <person name="Nelson W."/>
            <person name="Hyten D.L."/>
            <person name="Song Q."/>
            <person name="Thelen J.J."/>
            <person name="Cheng J."/>
            <person name="Xu D."/>
            <person name="Hellsten U."/>
            <person name="May G.D."/>
            <person name="Yu Y."/>
            <person name="Sakurai T."/>
            <person name="Umezawa T."/>
            <person name="Bhattacharyya M.K."/>
            <person name="Sandhu D."/>
            <person name="Valliyodan B."/>
            <person name="Lindquist E."/>
            <person name="Peto M."/>
            <person name="Grant D."/>
            <person name="Shu S."/>
            <person name="Goodstein D."/>
            <person name="Barry K."/>
            <person name="Futrell-Griggs M."/>
            <person name="Abernathy B."/>
            <person name="Du J."/>
            <person name="Tian Z."/>
            <person name="Zhu L."/>
            <person name="Gill N."/>
            <person name="Joshi T."/>
            <person name="Libault M."/>
            <person name="Sethuraman A."/>
            <person name="Zhang X.-C."/>
            <person name="Shinozaki K."/>
            <person name="Nguyen H.T."/>
            <person name="Wing R.A."/>
            <person name="Cregan P."/>
            <person name="Specht J."/>
            <person name="Grimwood J."/>
            <person name="Rokhsar D."/>
            <person name="Stacey G."/>
            <person name="Shoemaker R.C."/>
            <person name="Jackson S.A."/>
        </authorList>
    </citation>
    <scope>NUCLEOTIDE SEQUENCE</scope>
    <source>
        <strain evidence="2">cv. Williams 82</strain>
        <tissue evidence="1">Callus</tissue>
    </source>
</reference>
<evidence type="ECO:0008006" key="4">
    <source>
        <dbReference type="Google" id="ProtNLM"/>
    </source>
</evidence>
<dbReference type="Gene3D" id="3.40.50.2000">
    <property type="entry name" value="Glycogen Phosphorylase B"/>
    <property type="match status" value="2"/>
</dbReference>
<organism evidence="1">
    <name type="scientific">Glycine max</name>
    <name type="common">Soybean</name>
    <name type="synonym">Glycine hispida</name>
    <dbReference type="NCBI Taxonomy" id="3847"/>
    <lineage>
        <taxon>Eukaryota</taxon>
        <taxon>Viridiplantae</taxon>
        <taxon>Streptophyta</taxon>
        <taxon>Embryophyta</taxon>
        <taxon>Tracheophyta</taxon>
        <taxon>Spermatophyta</taxon>
        <taxon>Magnoliopsida</taxon>
        <taxon>eudicotyledons</taxon>
        <taxon>Gunneridae</taxon>
        <taxon>Pentapetalae</taxon>
        <taxon>rosids</taxon>
        <taxon>fabids</taxon>
        <taxon>Fabales</taxon>
        <taxon>Fabaceae</taxon>
        <taxon>Papilionoideae</taxon>
        <taxon>50 kb inversion clade</taxon>
        <taxon>NPAAA clade</taxon>
        <taxon>indigoferoid/millettioid clade</taxon>
        <taxon>Phaseoleae</taxon>
        <taxon>Glycine</taxon>
        <taxon>Glycine subgen. Soja</taxon>
    </lineage>
</organism>
<evidence type="ECO:0000313" key="2">
    <source>
        <dbReference type="EnsemblPlants" id="KRH45537"/>
    </source>
</evidence>
<dbReference type="EMBL" id="CM000841">
    <property type="protein sequence ID" value="KRH45537.2"/>
    <property type="molecule type" value="Genomic_DNA"/>
</dbReference>
<reference evidence="1" key="3">
    <citation type="submission" date="2018-07" db="EMBL/GenBank/DDBJ databases">
        <title>WGS assembly of Glycine max.</title>
        <authorList>
            <person name="Schmutz J."/>
            <person name="Cannon S."/>
            <person name="Schlueter J."/>
            <person name="Ma J."/>
            <person name="Mitros T."/>
            <person name="Nelson W."/>
            <person name="Hyten D."/>
            <person name="Song Q."/>
            <person name="Thelen J."/>
            <person name="Cheng J."/>
            <person name="Xu D."/>
            <person name="Hellsten U."/>
            <person name="May G."/>
            <person name="Yu Y."/>
            <person name="Sakurai T."/>
            <person name="Umezawa T."/>
            <person name="Bhattacharyya M."/>
            <person name="Sandhu D."/>
            <person name="Valliyodan B."/>
            <person name="Lindquist E."/>
            <person name="Peto M."/>
            <person name="Grant D."/>
            <person name="Shu S."/>
            <person name="Goodstein D."/>
            <person name="Barry K."/>
            <person name="Futrell-Griggs M."/>
            <person name="Abernathy B."/>
            <person name="Du J."/>
            <person name="Tian Z."/>
            <person name="Zhu L."/>
            <person name="Gill N."/>
            <person name="Joshi T."/>
            <person name="Libault M."/>
            <person name="Sethuraman A."/>
            <person name="Zhang X."/>
            <person name="Shinozaki K."/>
            <person name="Nguyen H."/>
            <person name="Wing R."/>
            <person name="Cregan P."/>
            <person name="Specht J."/>
            <person name="Grimwood J."/>
            <person name="Rokhsar D."/>
            <person name="Stacey G."/>
            <person name="Shoemaker R."/>
            <person name="Jackson S."/>
        </authorList>
    </citation>
    <scope>NUCLEOTIDE SEQUENCE</scope>
    <source>
        <tissue evidence="1">Callus</tissue>
    </source>
</reference>
<sequence length="297" mass="34421">MFPWLAFGHLIPSLELAKLIAQKGHHISFVSTPRNIECLPKLSPNLASFIKFMKLALPKVDNLPENVEATIDVPYDVVQYLKKAYDDLKEPLTCFLKSSKVDWHFYDLILFWADTLDSKIGIKSSFYNICTSPFLIGDDPVRAKIKDFIVPSSRISFSTIVAYRHFKMKRNFDVVSDNDSSIFDMYHFGVNCDIVVIKRCTEFKPKWFEMLENIYQKLVIPVDHGLNSRVLEVKKMGYSIPKNERDGSFTSDAVANLIRLVMVEEEGRIYMEKVKNVKDLCLNSVRQEKYINKLQHY</sequence>
<dbReference type="Gramene" id="KRH45537">
    <property type="protein sequence ID" value="KRH45537"/>
    <property type="gene ID" value="GLYMA_08G277900"/>
</dbReference>
<accession>A0A0R0ITL9</accession>
<dbReference type="SUPFAM" id="SSF53756">
    <property type="entry name" value="UDP-Glycosyltransferase/glycogen phosphorylase"/>
    <property type="match status" value="1"/>
</dbReference>
<dbReference type="AlphaFoldDB" id="A0A0R0ITL9"/>
<dbReference type="Proteomes" id="UP000008827">
    <property type="component" value="Chromosome 8"/>
</dbReference>
<evidence type="ECO:0000313" key="1">
    <source>
        <dbReference type="EMBL" id="KRH45537.2"/>
    </source>
</evidence>
<gene>
    <name evidence="1" type="ORF">GLYMA_08G277900</name>
</gene>
<dbReference type="PANTHER" id="PTHR48049:SF160">
    <property type="entry name" value="UDP-GLYCOSYLTRANSFERASE 91A1"/>
    <property type="match status" value="1"/>
</dbReference>
<dbReference type="EnsemblPlants" id="KRH45537">
    <property type="protein sequence ID" value="KRH45537"/>
    <property type="gene ID" value="GLYMA_08G277900"/>
</dbReference>
<dbReference type="SMR" id="A0A0R0ITL9"/>
<dbReference type="InterPro" id="IPR050481">
    <property type="entry name" value="UDP-glycosyltransf_plant"/>
</dbReference>
<dbReference type="GO" id="GO:0035251">
    <property type="term" value="F:UDP-glucosyltransferase activity"/>
    <property type="evidence" value="ECO:0000318"/>
    <property type="project" value="GO_Central"/>
</dbReference>
<evidence type="ECO:0000313" key="3">
    <source>
        <dbReference type="Proteomes" id="UP000008827"/>
    </source>
</evidence>
<name>A0A0R0ITL9_SOYBN</name>
<keyword evidence="3" id="KW-1185">Reference proteome</keyword>
<accession>A0A2K7JL33</accession>